<dbReference type="EMBL" id="CAJPDQ010000023">
    <property type="protein sequence ID" value="CAF9925222.1"/>
    <property type="molecule type" value="Genomic_DNA"/>
</dbReference>
<feature type="compositionally biased region" description="Basic and acidic residues" evidence="1">
    <location>
        <begin position="353"/>
        <end position="364"/>
    </location>
</feature>
<feature type="region of interest" description="Disordered" evidence="1">
    <location>
        <begin position="1"/>
        <end position="30"/>
    </location>
</feature>
<keyword evidence="3" id="KW-1185">Reference proteome</keyword>
<reference evidence="2" key="1">
    <citation type="submission" date="2021-03" db="EMBL/GenBank/DDBJ databases">
        <authorList>
            <person name="Tagirdzhanova G."/>
        </authorList>
    </citation>
    <scope>NUCLEOTIDE SEQUENCE</scope>
</reference>
<feature type="region of interest" description="Disordered" evidence="1">
    <location>
        <begin position="371"/>
        <end position="391"/>
    </location>
</feature>
<name>A0A8H3IEM0_9LECA</name>
<feature type="compositionally biased region" description="Polar residues" evidence="1">
    <location>
        <begin position="227"/>
        <end position="237"/>
    </location>
</feature>
<comment type="caution">
    <text evidence="2">The sequence shown here is derived from an EMBL/GenBank/DDBJ whole genome shotgun (WGS) entry which is preliminary data.</text>
</comment>
<accession>A0A8H3IEM0</accession>
<feature type="region of interest" description="Disordered" evidence="1">
    <location>
        <begin position="345"/>
        <end position="364"/>
    </location>
</feature>
<protein>
    <submittedName>
        <fullName evidence="2">Uncharacterized protein</fullName>
    </submittedName>
</protein>
<proteinExistence type="predicted"/>
<feature type="compositionally biased region" description="Basic residues" evidence="1">
    <location>
        <begin position="379"/>
        <end position="391"/>
    </location>
</feature>
<feature type="region of interest" description="Disordered" evidence="1">
    <location>
        <begin position="227"/>
        <end position="321"/>
    </location>
</feature>
<dbReference type="OrthoDB" id="73875at2759"/>
<evidence type="ECO:0000313" key="2">
    <source>
        <dbReference type="EMBL" id="CAF9925222.1"/>
    </source>
</evidence>
<feature type="compositionally biased region" description="Basic and acidic residues" evidence="1">
    <location>
        <begin position="243"/>
        <end position="276"/>
    </location>
</feature>
<gene>
    <name evidence="2" type="ORF">GOMPHAMPRED_003832</name>
</gene>
<evidence type="ECO:0000256" key="1">
    <source>
        <dbReference type="SAM" id="MobiDB-lite"/>
    </source>
</evidence>
<sequence>MDQVDQKGNNGFGGSAAAGAGANVTPDQQADANQKSLDTLAGLKCYVSACNTKCKAGTNEVAEFNGQPSSLSTNNRCSKGAYRSLCCDSKTKTGTCQWRGYRSAGFACIKGCAAGETELTTNTNQHDDKKGDKNCHGGLQSFCCSNFKPASSSLEDDLKDAAKAFCRVAVPALLAPLELLEDLIPIVGEIADLVEIAATPAIIQGCIKGIEKEGKAEFKVLGKSHTLSLDTPKTKPTSIPDRPPPKKDNPSKPGDKNDRCDSKSNQKRAREIEDRIVQSAQNGLPHRQKQTTTRLPMEERRRLRTPHHVPTPLQLQSDPHPLRHGSRLRANHQTATCKKATITTPCGGNNDNNDIKRFPHRDPRLDLRRLRVDCNQQQHHGRRRSLQPRPG</sequence>
<dbReference type="AlphaFoldDB" id="A0A8H3IEM0"/>
<organism evidence="2 3">
    <name type="scientific">Gomphillus americanus</name>
    <dbReference type="NCBI Taxonomy" id="1940652"/>
    <lineage>
        <taxon>Eukaryota</taxon>
        <taxon>Fungi</taxon>
        <taxon>Dikarya</taxon>
        <taxon>Ascomycota</taxon>
        <taxon>Pezizomycotina</taxon>
        <taxon>Lecanoromycetes</taxon>
        <taxon>OSLEUM clade</taxon>
        <taxon>Ostropomycetidae</taxon>
        <taxon>Ostropales</taxon>
        <taxon>Graphidaceae</taxon>
        <taxon>Gomphilloideae</taxon>
        <taxon>Gomphillus</taxon>
    </lineage>
</organism>
<evidence type="ECO:0000313" key="3">
    <source>
        <dbReference type="Proteomes" id="UP000664169"/>
    </source>
</evidence>
<dbReference type="Proteomes" id="UP000664169">
    <property type="component" value="Unassembled WGS sequence"/>
</dbReference>